<evidence type="ECO:0000313" key="3">
    <source>
        <dbReference type="Proteomes" id="UP001501496"/>
    </source>
</evidence>
<feature type="chain" id="PRO_5046453616" evidence="1">
    <location>
        <begin position="23"/>
        <end position="205"/>
    </location>
</feature>
<sequence>MKARWCISAIIFILTLFGVVNQHQTTLPNQEIVLQFTDVELTSDAAQHTIAMVKRQLQAIGVGNLRIKEGSNGKIKIAYYSDADVASIQKKLSNEKELALDYTLNQEKKESKFPSKDIQIGYDLDVYEIQKANDVLLDIDGKFVLEPKYTNDRSFNPNFDVSLPVINIKQTGDIAKVAYRVSRNIAIQISDALHIIPEVRAGPKC</sequence>
<keyword evidence="1" id="KW-0732">Signal</keyword>
<evidence type="ECO:0000313" key="2">
    <source>
        <dbReference type="EMBL" id="GAA4239174.1"/>
    </source>
</evidence>
<dbReference type="EMBL" id="BAABCA010000007">
    <property type="protein sequence ID" value="GAA4239174.1"/>
    <property type="molecule type" value="Genomic_DNA"/>
</dbReference>
<reference evidence="3" key="1">
    <citation type="journal article" date="2019" name="Int. J. Syst. Evol. Microbiol.">
        <title>The Global Catalogue of Microorganisms (GCM) 10K type strain sequencing project: providing services to taxonomists for standard genome sequencing and annotation.</title>
        <authorList>
            <consortium name="The Broad Institute Genomics Platform"/>
            <consortium name="The Broad Institute Genome Sequencing Center for Infectious Disease"/>
            <person name="Wu L."/>
            <person name="Ma J."/>
        </authorList>
    </citation>
    <scope>NUCLEOTIDE SEQUENCE [LARGE SCALE GENOMIC DNA]</scope>
    <source>
        <strain evidence="3">JCM 17630</strain>
    </source>
</reference>
<name>A0ABP8CH59_9FLAO</name>
<gene>
    <name evidence="2" type="ORF">GCM10022291_32480</name>
</gene>
<organism evidence="2 3">
    <name type="scientific">Postechiella marina</name>
    <dbReference type="NCBI Taxonomy" id="943941"/>
    <lineage>
        <taxon>Bacteria</taxon>
        <taxon>Pseudomonadati</taxon>
        <taxon>Bacteroidota</taxon>
        <taxon>Flavobacteriia</taxon>
        <taxon>Flavobacteriales</taxon>
        <taxon>Flavobacteriaceae</taxon>
        <taxon>Postechiella</taxon>
    </lineage>
</organism>
<dbReference type="RefSeq" id="WP_344789411.1">
    <property type="nucleotide sequence ID" value="NZ_BAABCA010000007.1"/>
</dbReference>
<dbReference type="Proteomes" id="UP001501496">
    <property type="component" value="Unassembled WGS sequence"/>
</dbReference>
<proteinExistence type="predicted"/>
<comment type="caution">
    <text evidence="2">The sequence shown here is derived from an EMBL/GenBank/DDBJ whole genome shotgun (WGS) entry which is preliminary data.</text>
</comment>
<evidence type="ECO:0000256" key="1">
    <source>
        <dbReference type="SAM" id="SignalP"/>
    </source>
</evidence>
<protein>
    <submittedName>
        <fullName evidence="2">Uncharacterized protein</fullName>
    </submittedName>
</protein>
<keyword evidence="3" id="KW-1185">Reference proteome</keyword>
<feature type="signal peptide" evidence="1">
    <location>
        <begin position="1"/>
        <end position="22"/>
    </location>
</feature>
<accession>A0ABP8CH59</accession>